<comment type="caution">
    <text evidence="1">The sequence shown here is derived from an EMBL/GenBank/DDBJ whole genome shotgun (WGS) entry which is preliminary data.</text>
</comment>
<protein>
    <submittedName>
        <fullName evidence="1">Uncharacterized protein</fullName>
    </submittedName>
</protein>
<dbReference type="AlphaFoldDB" id="A0A133V2E8"/>
<proteinExistence type="predicted"/>
<organism evidence="1 2">
    <name type="scientific">candidate division MSBL1 archaeon SCGC-AAA261C02</name>
    <dbReference type="NCBI Taxonomy" id="1698272"/>
    <lineage>
        <taxon>Archaea</taxon>
        <taxon>Methanobacteriati</taxon>
        <taxon>Methanobacteriota</taxon>
        <taxon>candidate division MSBL1</taxon>
    </lineage>
</organism>
<gene>
    <name evidence="1" type="ORF">AKJ42_00155</name>
</gene>
<name>A0A133V2E8_9EURY</name>
<dbReference type="EMBL" id="LHXW01000001">
    <property type="protein sequence ID" value="KXB00622.1"/>
    <property type="molecule type" value="Genomic_DNA"/>
</dbReference>
<evidence type="ECO:0000313" key="2">
    <source>
        <dbReference type="Proteomes" id="UP000070520"/>
    </source>
</evidence>
<reference evidence="1 2" key="1">
    <citation type="journal article" date="2016" name="Sci. Rep.">
        <title>Metabolic traits of an uncultured archaeal lineage -MSBL1- from brine pools of the Red Sea.</title>
        <authorList>
            <person name="Mwirichia R."/>
            <person name="Alam I."/>
            <person name="Rashid M."/>
            <person name="Vinu M."/>
            <person name="Ba-Alawi W."/>
            <person name="Anthony Kamau A."/>
            <person name="Kamanda Ngugi D."/>
            <person name="Goker M."/>
            <person name="Klenk H.P."/>
            <person name="Bajic V."/>
            <person name="Stingl U."/>
        </authorList>
    </citation>
    <scope>NUCLEOTIDE SEQUENCE [LARGE SCALE GENOMIC DNA]</scope>
    <source>
        <strain evidence="1">SCGC-AAA261C02</strain>
    </source>
</reference>
<dbReference type="Proteomes" id="UP000070520">
    <property type="component" value="Unassembled WGS sequence"/>
</dbReference>
<evidence type="ECO:0000313" key="1">
    <source>
        <dbReference type="EMBL" id="KXB00622.1"/>
    </source>
</evidence>
<accession>A0A133V2E8</accession>
<sequence length="109" mass="12486">MKRGLKTFSRAVRDGKIEKAQEMYEKIVQGNMDDGLWEGYQTALKGMIEALDSGDDLTLPRQIADGKYSKKRLKKIRKEMVSRASQEFRAADERGFNMAWADVLKVVLE</sequence>
<keyword evidence="2" id="KW-1185">Reference proteome</keyword>